<organism evidence="1 2">
    <name type="scientific">Methanimicrococcus stummii</name>
    <dbReference type="NCBI Taxonomy" id="3028294"/>
    <lineage>
        <taxon>Archaea</taxon>
        <taxon>Methanobacteriati</taxon>
        <taxon>Methanobacteriota</taxon>
        <taxon>Stenosarchaea group</taxon>
        <taxon>Methanomicrobia</taxon>
        <taxon>Methanosarcinales</taxon>
        <taxon>Methanosarcinaceae</taxon>
        <taxon>Methanimicrococcus</taxon>
    </lineage>
</organism>
<dbReference type="KEGG" id="mees:MmiEs2_04020"/>
<gene>
    <name evidence="1" type="ORF">MmiEs2_04020</name>
</gene>
<accession>A0AA96VAE3</accession>
<name>A0AA96VAE3_9EURY</name>
<evidence type="ECO:0000313" key="2">
    <source>
        <dbReference type="Proteomes" id="UP001302662"/>
    </source>
</evidence>
<evidence type="ECO:0008006" key="3">
    <source>
        <dbReference type="Google" id="ProtNLM"/>
    </source>
</evidence>
<dbReference type="InterPro" id="IPR043504">
    <property type="entry name" value="Peptidase_S1_PA_chymotrypsin"/>
</dbReference>
<dbReference type="SUPFAM" id="SSF50494">
    <property type="entry name" value="Trypsin-like serine proteases"/>
    <property type="match status" value="1"/>
</dbReference>
<dbReference type="AlphaFoldDB" id="A0AA96VAE3"/>
<evidence type="ECO:0000313" key="1">
    <source>
        <dbReference type="EMBL" id="WNY28218.1"/>
    </source>
</evidence>
<dbReference type="EMBL" id="CP131062">
    <property type="protein sequence ID" value="WNY28218.1"/>
    <property type="molecule type" value="Genomic_DNA"/>
</dbReference>
<dbReference type="Gene3D" id="2.40.10.10">
    <property type="entry name" value="Trypsin-like serine proteases"/>
    <property type="match status" value="2"/>
</dbReference>
<dbReference type="Proteomes" id="UP001302662">
    <property type="component" value="Chromosome"/>
</dbReference>
<dbReference type="InterPro" id="IPR009003">
    <property type="entry name" value="Peptidase_S1_PA"/>
</dbReference>
<protein>
    <recommendedName>
        <fullName evidence="3">Peptidase S1 domain-containing protein</fullName>
    </recommendedName>
</protein>
<proteinExistence type="predicted"/>
<dbReference type="RefSeq" id="WP_316559762.1">
    <property type="nucleotide sequence ID" value="NZ_CP131062.1"/>
</dbReference>
<sequence length="377" mass="41794">MKKKILIIFFILLSFSGIALGTEYLDENPFTVDEQIAEIIKNNYSLNPKIFEDLKKSENTIAIYGEIPDKKSGMESYKWWVSICNISESMAIDGALKEYSLINNGPVFGFGPENSGYILVYIDVDYEKKISDKELLSIRKTIEKYALNENIAEIPIVISYEEMPELEYERKHRPLVGGVKINNQTQWIGTSGYSVKKGNINGFVTAAHCVDYTNMTVYQPSFSSNNSVGTSTITYEYIDATFVPYNNVNASIYFENDSYPNGTNLSVGGYYSIKSVNDTVWKSGTTTGLTQGNLTGYLYGYQTSGDGPEVFIMGKIVPHISDGGDSGSPIFVIRGDGKAYLVGVLHGGIGEFNVDGHTYFTPTGEINERLGVVPLMR</sequence>
<reference evidence="1 2" key="1">
    <citation type="submission" date="2023-07" db="EMBL/GenBank/DDBJ databases">
        <title>Closed genome sequence of Methanimicrococcus sp. Es2.</title>
        <authorList>
            <person name="Protasov E."/>
            <person name="Platt K."/>
            <person name="Reeh H."/>
            <person name="Poehlein A."/>
            <person name="Daniel R."/>
            <person name="Brune A."/>
        </authorList>
    </citation>
    <scope>NUCLEOTIDE SEQUENCE [LARGE SCALE GENOMIC DNA]</scope>
    <source>
        <strain evidence="1 2">Es2</strain>
    </source>
</reference>
<dbReference type="GeneID" id="85196851"/>
<keyword evidence="2" id="KW-1185">Reference proteome</keyword>